<name>A0A6S6U2U2_9BACT</name>
<dbReference type="EMBL" id="CACVAQ010000442">
    <property type="protein sequence ID" value="CAA6828845.1"/>
    <property type="molecule type" value="Genomic_DNA"/>
</dbReference>
<accession>A0A6S6U2U2</accession>
<gene>
    <name evidence="1" type="ORF">HELGO_WM22947</name>
</gene>
<organism evidence="1">
    <name type="scientific">uncultured Aureispira sp</name>
    <dbReference type="NCBI Taxonomy" id="1331704"/>
    <lineage>
        <taxon>Bacteria</taxon>
        <taxon>Pseudomonadati</taxon>
        <taxon>Bacteroidota</taxon>
        <taxon>Saprospiria</taxon>
        <taxon>Saprospirales</taxon>
        <taxon>Saprospiraceae</taxon>
        <taxon>Aureispira</taxon>
        <taxon>environmental samples</taxon>
    </lineage>
</organism>
<dbReference type="AlphaFoldDB" id="A0A6S6U2U2"/>
<protein>
    <submittedName>
        <fullName evidence="1">Uncharacterized protein</fullName>
    </submittedName>
</protein>
<reference evidence="1" key="1">
    <citation type="submission" date="2020-01" db="EMBL/GenBank/DDBJ databases">
        <authorList>
            <person name="Meier V. D."/>
            <person name="Meier V D."/>
        </authorList>
    </citation>
    <scope>NUCLEOTIDE SEQUENCE</scope>
    <source>
        <strain evidence="1">HLG_WM_MAG_10</strain>
    </source>
</reference>
<proteinExistence type="predicted"/>
<sequence length="47" mass="5602">MVTTSMYSTPRLTFFDIYSYQKNKVLQVYAAHFFAFQHALLEEYSVD</sequence>
<evidence type="ECO:0000313" key="1">
    <source>
        <dbReference type="EMBL" id="CAA6828845.1"/>
    </source>
</evidence>